<sequence>MSHPTNPDESPSASPAVDSLDLPRYGATFGEAFKLFFLKYGTFDGRASRSEYWWVMLLNVLVTSACAALMVVGGANLLDPGGTELPDAAAPGLLIWLTYWLVTFLPNLALGMRRFHDANFEGETYFVCWLPYVGLPIALVLAMMPSKPEGARFDPDRSWPPAKRTP</sequence>
<name>A0ABS4X855_9MICC</name>
<organism evidence="2 3">
    <name type="scientific">Paeniglutamicibacter kerguelensis</name>
    <dbReference type="NCBI Taxonomy" id="254788"/>
    <lineage>
        <taxon>Bacteria</taxon>
        <taxon>Bacillati</taxon>
        <taxon>Actinomycetota</taxon>
        <taxon>Actinomycetes</taxon>
        <taxon>Micrococcales</taxon>
        <taxon>Micrococcaceae</taxon>
        <taxon>Paeniglutamicibacter</taxon>
    </lineage>
</organism>
<protein>
    <submittedName>
        <fullName evidence="2">Uncharacterized membrane protein YhaH (DUF805 family)</fullName>
    </submittedName>
</protein>
<keyword evidence="1" id="KW-1133">Transmembrane helix</keyword>
<gene>
    <name evidence="2" type="ORF">JOF47_000160</name>
</gene>
<keyword evidence="1" id="KW-0472">Membrane</keyword>
<dbReference type="EMBL" id="JAGIOF010000001">
    <property type="protein sequence ID" value="MBP2384649.1"/>
    <property type="molecule type" value="Genomic_DNA"/>
</dbReference>
<evidence type="ECO:0000313" key="2">
    <source>
        <dbReference type="EMBL" id="MBP2384649.1"/>
    </source>
</evidence>
<dbReference type="RefSeq" id="WP_209995308.1">
    <property type="nucleotide sequence ID" value="NZ_BAAAJY010000008.1"/>
</dbReference>
<keyword evidence="1" id="KW-0812">Transmembrane</keyword>
<keyword evidence="3" id="KW-1185">Reference proteome</keyword>
<evidence type="ECO:0000313" key="3">
    <source>
        <dbReference type="Proteomes" id="UP001296993"/>
    </source>
</evidence>
<dbReference type="Pfam" id="PF05656">
    <property type="entry name" value="DUF805"/>
    <property type="match status" value="1"/>
</dbReference>
<proteinExistence type="predicted"/>
<evidence type="ECO:0000256" key="1">
    <source>
        <dbReference type="SAM" id="Phobius"/>
    </source>
</evidence>
<feature type="transmembrane region" description="Helical" evidence="1">
    <location>
        <begin position="93"/>
        <end position="112"/>
    </location>
</feature>
<feature type="transmembrane region" description="Helical" evidence="1">
    <location>
        <begin position="52"/>
        <end position="73"/>
    </location>
</feature>
<dbReference type="PANTHER" id="PTHR34980">
    <property type="entry name" value="INNER MEMBRANE PROTEIN-RELATED-RELATED"/>
    <property type="match status" value="1"/>
</dbReference>
<feature type="transmembrane region" description="Helical" evidence="1">
    <location>
        <begin position="124"/>
        <end position="144"/>
    </location>
</feature>
<dbReference type="PANTHER" id="PTHR34980:SF2">
    <property type="entry name" value="INNER MEMBRANE PROTEIN YHAH-RELATED"/>
    <property type="match status" value="1"/>
</dbReference>
<reference evidence="2 3" key="1">
    <citation type="submission" date="2021-03" db="EMBL/GenBank/DDBJ databases">
        <title>Sequencing the genomes of 1000 actinobacteria strains.</title>
        <authorList>
            <person name="Klenk H.-P."/>
        </authorList>
    </citation>
    <scope>NUCLEOTIDE SEQUENCE [LARGE SCALE GENOMIC DNA]</scope>
    <source>
        <strain evidence="2 3">DSM 15797</strain>
    </source>
</reference>
<dbReference type="InterPro" id="IPR008523">
    <property type="entry name" value="DUF805"/>
</dbReference>
<accession>A0ABS4X855</accession>
<comment type="caution">
    <text evidence="2">The sequence shown here is derived from an EMBL/GenBank/DDBJ whole genome shotgun (WGS) entry which is preliminary data.</text>
</comment>
<dbReference type="Proteomes" id="UP001296993">
    <property type="component" value="Unassembled WGS sequence"/>
</dbReference>